<dbReference type="SUPFAM" id="SSF52402">
    <property type="entry name" value="Adenine nucleotide alpha hydrolases-like"/>
    <property type="match status" value="2"/>
</dbReference>
<reference evidence="3 4" key="1">
    <citation type="submission" date="2019-03" db="EMBL/GenBank/DDBJ databases">
        <title>Ramlibacter henchirensis DSM 14656, whole genome shotgun sequence.</title>
        <authorList>
            <person name="Zhang X."/>
            <person name="Feng G."/>
            <person name="Zhu H."/>
        </authorList>
    </citation>
    <scope>NUCLEOTIDE SEQUENCE [LARGE SCALE GENOMIC DNA]</scope>
    <source>
        <strain evidence="3 4">DSM 14656</strain>
    </source>
</reference>
<evidence type="ECO:0000259" key="2">
    <source>
        <dbReference type="Pfam" id="PF00582"/>
    </source>
</evidence>
<accession>A0A4Z0C5R7</accession>
<organism evidence="3 4">
    <name type="scientific">Ramlibacter henchirensis</name>
    <dbReference type="NCBI Taxonomy" id="204072"/>
    <lineage>
        <taxon>Bacteria</taxon>
        <taxon>Pseudomonadati</taxon>
        <taxon>Pseudomonadota</taxon>
        <taxon>Betaproteobacteria</taxon>
        <taxon>Burkholderiales</taxon>
        <taxon>Comamonadaceae</taxon>
        <taxon>Ramlibacter</taxon>
    </lineage>
</organism>
<feature type="domain" description="UspA" evidence="2">
    <location>
        <begin position="161"/>
        <end position="301"/>
    </location>
</feature>
<protein>
    <recommendedName>
        <fullName evidence="2">UspA domain-containing protein</fullName>
    </recommendedName>
</protein>
<evidence type="ECO:0000313" key="3">
    <source>
        <dbReference type="EMBL" id="TFZ05688.1"/>
    </source>
</evidence>
<dbReference type="CDD" id="cd00293">
    <property type="entry name" value="USP-like"/>
    <property type="match status" value="1"/>
</dbReference>
<dbReference type="Pfam" id="PF00582">
    <property type="entry name" value="Usp"/>
    <property type="match status" value="1"/>
</dbReference>
<comment type="similarity">
    <text evidence="1">Belongs to the universal stress protein A family.</text>
</comment>
<dbReference type="OrthoDB" id="9792500at2"/>
<dbReference type="Gene3D" id="3.40.50.12370">
    <property type="match status" value="1"/>
</dbReference>
<comment type="caution">
    <text evidence="3">The sequence shown here is derived from an EMBL/GenBank/DDBJ whole genome shotgun (WGS) entry which is preliminary data.</text>
</comment>
<evidence type="ECO:0000313" key="4">
    <source>
        <dbReference type="Proteomes" id="UP000298180"/>
    </source>
</evidence>
<keyword evidence="4" id="KW-1185">Reference proteome</keyword>
<evidence type="ECO:0000256" key="1">
    <source>
        <dbReference type="ARBA" id="ARBA00008791"/>
    </source>
</evidence>
<dbReference type="Proteomes" id="UP000298180">
    <property type="component" value="Unassembled WGS sequence"/>
</dbReference>
<dbReference type="PRINTS" id="PR01438">
    <property type="entry name" value="UNVRSLSTRESS"/>
</dbReference>
<gene>
    <name evidence="3" type="ORF">EZ313_03230</name>
</gene>
<dbReference type="EMBL" id="SMLM01000001">
    <property type="protein sequence ID" value="TFZ05688.1"/>
    <property type="molecule type" value="Genomic_DNA"/>
</dbReference>
<dbReference type="InterPro" id="IPR006016">
    <property type="entry name" value="UspA"/>
</dbReference>
<name>A0A4Z0C5R7_9BURK</name>
<dbReference type="RefSeq" id="WP_135261770.1">
    <property type="nucleotide sequence ID" value="NZ_SMLM01000001.1"/>
</dbReference>
<sequence>MIPITSAGRMVARNSVEVPVARRAPAQQRATAGTRHIAVFVDGSPEAANAAWRGALVARDRGLPLHLIVLHPLHADLAEAASTADSLASEVRGKLDLQVSSQAIAGTREHEGVEATRDASLLVLPSAARRGPWPPGSPVLRMLRRARRPVLLARTPAQMSYRRVLAAVELDLDACSLIAAARALSRDPCMKVLHVLDTSHEETMRLADVPERVIHSQRERDALRARGVLADLIASAGGRDDAEPAIAFGNAEQAVVEQQLATGADLLVVGKRPRHALVDALRGGVAQRVLRSAAADVLVLPMQPRAPTASWLLPDFARLPAQ</sequence>
<proteinExistence type="inferred from homology"/>
<dbReference type="AlphaFoldDB" id="A0A4Z0C5R7"/>
<dbReference type="InterPro" id="IPR006015">
    <property type="entry name" value="Universal_stress_UspA"/>
</dbReference>